<gene>
    <name evidence="2" type="ORF">ACFSQ3_06520</name>
</gene>
<proteinExistence type="predicted"/>
<feature type="chain" id="PRO_5046047888" evidence="1">
    <location>
        <begin position="23"/>
        <end position="541"/>
    </location>
</feature>
<dbReference type="EMBL" id="JBHUMA010000006">
    <property type="protein sequence ID" value="MFD2598602.1"/>
    <property type="molecule type" value="Genomic_DNA"/>
</dbReference>
<accession>A0ABW5NHW4</accession>
<organism evidence="2 3">
    <name type="scientific">Sphingobacterium corticis</name>
    <dbReference type="NCBI Taxonomy" id="1812823"/>
    <lineage>
        <taxon>Bacteria</taxon>
        <taxon>Pseudomonadati</taxon>
        <taxon>Bacteroidota</taxon>
        <taxon>Sphingobacteriia</taxon>
        <taxon>Sphingobacteriales</taxon>
        <taxon>Sphingobacteriaceae</taxon>
        <taxon>Sphingobacterium</taxon>
    </lineage>
</organism>
<dbReference type="InterPro" id="IPR038636">
    <property type="entry name" value="Wzi_sf"/>
</dbReference>
<dbReference type="Proteomes" id="UP001597393">
    <property type="component" value="Unassembled WGS sequence"/>
</dbReference>
<comment type="caution">
    <text evidence="2">The sequence shown here is derived from an EMBL/GenBank/DDBJ whole genome shotgun (WGS) entry which is preliminary data.</text>
</comment>
<reference evidence="3" key="1">
    <citation type="journal article" date="2019" name="Int. J. Syst. Evol. Microbiol.">
        <title>The Global Catalogue of Microorganisms (GCM) 10K type strain sequencing project: providing services to taxonomists for standard genome sequencing and annotation.</title>
        <authorList>
            <consortium name="The Broad Institute Genomics Platform"/>
            <consortium name="The Broad Institute Genome Sequencing Center for Infectious Disease"/>
            <person name="Wu L."/>
            <person name="Ma J."/>
        </authorList>
    </citation>
    <scope>NUCLEOTIDE SEQUENCE [LARGE SCALE GENOMIC DNA]</scope>
    <source>
        <strain evidence="3">KCTC 42248</strain>
    </source>
</reference>
<feature type="signal peptide" evidence="1">
    <location>
        <begin position="1"/>
        <end position="22"/>
    </location>
</feature>
<evidence type="ECO:0000313" key="2">
    <source>
        <dbReference type="EMBL" id="MFD2598602.1"/>
    </source>
</evidence>
<keyword evidence="1" id="KW-0732">Signal</keyword>
<keyword evidence="3" id="KW-1185">Reference proteome</keyword>
<name>A0ABW5NHW4_9SPHI</name>
<protein>
    <submittedName>
        <fullName evidence="2">Gliding motility protein RemB</fullName>
    </submittedName>
</protein>
<dbReference type="Gene3D" id="2.40.160.130">
    <property type="entry name" value="Capsule assembly protein Wzi"/>
    <property type="match status" value="1"/>
</dbReference>
<sequence>MKIIRGLTLAFGVFGLSVSASAQIDYLPYSYSLYQQYGETLYSPDSREFTAAKPLLIRKRLFAAHDSLMNHQRVASDNWFARKLFNEHLVEAKGEDYRFYADFLPDLVIGSDLRADNNKNVWLGSKGVQAGLNIKDKFVFYGNLIDNRAVFPNYLNDYINTNEVIPGQGMARFRGGDRKAWLFATANATYDFGDYFQATVAYDRNHIGDGYRSVLLSDFSSNYAHLRLTGTIGNVRYTSVWAYMNDPHTARIDSLHSGAEFGDGRKWGAFQYLDYNISNRLSVGFFQAITWANRNQAGHRGFDFNYALPVAFLRPIESNNSSSPDKMFLGLNAKYKTWKNVTVYGQFLLGEFTGSEFFAGKGYIHNKWAAQLGAKGYHMFGVRNLSLLAEYNLARPYTYQHFVAISNYSNNAEPLAHPRGANFRELIGMANYSWKRFHFSLQGMYSLYGTDPGDGTSFGGDIFQSYENYPNFYGNKIGQGIRNDLYFADMRASYVLNPAYNLRFELGYTHRQQNVADRPSIRTGVISVGLRSTFRPFYGDI</sequence>
<evidence type="ECO:0000313" key="3">
    <source>
        <dbReference type="Proteomes" id="UP001597393"/>
    </source>
</evidence>
<evidence type="ECO:0000256" key="1">
    <source>
        <dbReference type="SAM" id="SignalP"/>
    </source>
</evidence>